<dbReference type="HOGENOM" id="CLU_1490419_0_0_1"/>
<sequence>MEMAFGWISEYCSNAKYSLFADDDMYVNIPNALKYLYSVEEEQIENLYGGYLFERPVPVRFYPFKHYVSKQEYPFHCYPPFVAGCTIFFSNDVIQKIKKVMPFIPRFRVDDKYIGMITQKLGINATKLNDLIGMRHIGPNGRWFPCLISDHGYTTLEMFQSAFEASYSYCDPAKVLKNDIF</sequence>
<accession>K1PV59</accession>
<comment type="subcellular location">
    <subcellularLocation>
        <location evidence="1 10">Golgi apparatus membrane</location>
        <topology evidence="1 10">Single-pass type II membrane protein</topology>
    </subcellularLocation>
</comment>
<dbReference type="PANTHER" id="PTHR11214:SF349">
    <property type="entry name" value="BETA-1,3-GALACTOSYLTRANSFERASE BRN"/>
    <property type="match status" value="1"/>
</dbReference>
<dbReference type="GO" id="GO:0008194">
    <property type="term" value="F:UDP-glycosyltransferase activity"/>
    <property type="evidence" value="ECO:0007669"/>
    <property type="project" value="TreeGrafter"/>
</dbReference>
<reference evidence="11" key="1">
    <citation type="journal article" date="2012" name="Nature">
        <title>The oyster genome reveals stress adaptation and complexity of shell formation.</title>
        <authorList>
            <person name="Zhang G."/>
            <person name="Fang X."/>
            <person name="Guo X."/>
            <person name="Li L."/>
            <person name="Luo R."/>
            <person name="Xu F."/>
            <person name="Yang P."/>
            <person name="Zhang L."/>
            <person name="Wang X."/>
            <person name="Qi H."/>
            <person name="Xiong Z."/>
            <person name="Que H."/>
            <person name="Xie Y."/>
            <person name="Holland P.W."/>
            <person name="Paps J."/>
            <person name="Zhu Y."/>
            <person name="Wu F."/>
            <person name="Chen Y."/>
            <person name="Wang J."/>
            <person name="Peng C."/>
            <person name="Meng J."/>
            <person name="Yang L."/>
            <person name="Liu J."/>
            <person name="Wen B."/>
            <person name="Zhang N."/>
            <person name="Huang Z."/>
            <person name="Zhu Q."/>
            <person name="Feng Y."/>
            <person name="Mount A."/>
            <person name="Hedgecock D."/>
            <person name="Xu Z."/>
            <person name="Liu Y."/>
            <person name="Domazet-Loso T."/>
            <person name="Du Y."/>
            <person name="Sun X."/>
            <person name="Zhang S."/>
            <person name="Liu B."/>
            <person name="Cheng P."/>
            <person name="Jiang X."/>
            <person name="Li J."/>
            <person name="Fan D."/>
            <person name="Wang W."/>
            <person name="Fu W."/>
            <person name="Wang T."/>
            <person name="Wang B."/>
            <person name="Zhang J."/>
            <person name="Peng Z."/>
            <person name="Li Y."/>
            <person name="Li N."/>
            <person name="Wang J."/>
            <person name="Chen M."/>
            <person name="He Y."/>
            <person name="Tan F."/>
            <person name="Song X."/>
            <person name="Zheng Q."/>
            <person name="Huang R."/>
            <person name="Yang H."/>
            <person name="Du X."/>
            <person name="Chen L."/>
            <person name="Yang M."/>
            <person name="Gaffney P.M."/>
            <person name="Wang S."/>
            <person name="Luo L."/>
            <person name="She Z."/>
            <person name="Ming Y."/>
            <person name="Huang W."/>
            <person name="Zhang S."/>
            <person name="Huang B."/>
            <person name="Zhang Y."/>
            <person name="Qu T."/>
            <person name="Ni P."/>
            <person name="Miao G."/>
            <person name="Wang J."/>
            <person name="Wang Q."/>
            <person name="Steinberg C.E."/>
            <person name="Wang H."/>
            <person name="Li N."/>
            <person name="Qian L."/>
            <person name="Zhang G."/>
            <person name="Li Y."/>
            <person name="Yang H."/>
            <person name="Liu X."/>
            <person name="Wang J."/>
            <person name="Yin Y."/>
            <person name="Wang J."/>
        </authorList>
    </citation>
    <scope>NUCLEOTIDE SEQUENCE [LARGE SCALE GENOMIC DNA]</scope>
    <source>
        <strain evidence="11">05x7-T-G4-1.051#20</strain>
    </source>
</reference>
<evidence type="ECO:0000256" key="1">
    <source>
        <dbReference type="ARBA" id="ARBA00004323"/>
    </source>
</evidence>
<evidence type="ECO:0000256" key="2">
    <source>
        <dbReference type="ARBA" id="ARBA00008661"/>
    </source>
</evidence>
<evidence type="ECO:0000256" key="3">
    <source>
        <dbReference type="ARBA" id="ARBA00022676"/>
    </source>
</evidence>
<keyword evidence="4 11" id="KW-0808">Transferase</keyword>
<keyword evidence="8 10" id="KW-0333">Golgi apparatus</keyword>
<comment type="similarity">
    <text evidence="2 10">Belongs to the glycosyltransferase 31 family.</text>
</comment>
<keyword evidence="7" id="KW-1133">Transmembrane helix</keyword>
<dbReference type="EMBL" id="JH819027">
    <property type="protein sequence ID" value="EKC25593.1"/>
    <property type="molecule type" value="Genomic_DNA"/>
</dbReference>
<dbReference type="GO" id="GO:0000139">
    <property type="term" value="C:Golgi membrane"/>
    <property type="evidence" value="ECO:0007669"/>
    <property type="project" value="UniProtKB-SubCell"/>
</dbReference>
<dbReference type="InParanoid" id="K1PV59"/>
<evidence type="ECO:0000256" key="10">
    <source>
        <dbReference type="RuleBase" id="RU363063"/>
    </source>
</evidence>
<evidence type="ECO:0000256" key="9">
    <source>
        <dbReference type="ARBA" id="ARBA00023136"/>
    </source>
</evidence>
<proteinExistence type="inferred from homology"/>
<dbReference type="SUPFAM" id="SSF53448">
    <property type="entry name" value="Nucleotide-diphospho-sugar transferases"/>
    <property type="match status" value="1"/>
</dbReference>
<dbReference type="InterPro" id="IPR002659">
    <property type="entry name" value="Glyco_trans_31"/>
</dbReference>
<evidence type="ECO:0000256" key="5">
    <source>
        <dbReference type="ARBA" id="ARBA00022692"/>
    </source>
</evidence>
<organism evidence="11">
    <name type="scientific">Magallana gigas</name>
    <name type="common">Pacific oyster</name>
    <name type="synonym">Crassostrea gigas</name>
    <dbReference type="NCBI Taxonomy" id="29159"/>
    <lineage>
        <taxon>Eukaryota</taxon>
        <taxon>Metazoa</taxon>
        <taxon>Spiralia</taxon>
        <taxon>Lophotrochozoa</taxon>
        <taxon>Mollusca</taxon>
        <taxon>Bivalvia</taxon>
        <taxon>Autobranchia</taxon>
        <taxon>Pteriomorphia</taxon>
        <taxon>Ostreida</taxon>
        <taxon>Ostreoidea</taxon>
        <taxon>Ostreidae</taxon>
        <taxon>Magallana</taxon>
    </lineage>
</organism>
<dbReference type="GO" id="GO:0016758">
    <property type="term" value="F:hexosyltransferase activity"/>
    <property type="evidence" value="ECO:0007669"/>
    <property type="project" value="InterPro"/>
</dbReference>
<dbReference type="AlphaFoldDB" id="K1PV59"/>
<dbReference type="Gene3D" id="3.90.550.50">
    <property type="match status" value="1"/>
</dbReference>
<keyword evidence="9" id="KW-0472">Membrane</keyword>
<evidence type="ECO:0000256" key="4">
    <source>
        <dbReference type="ARBA" id="ARBA00022679"/>
    </source>
</evidence>
<dbReference type="InterPro" id="IPR029044">
    <property type="entry name" value="Nucleotide-diphossugar_trans"/>
</dbReference>
<evidence type="ECO:0000256" key="6">
    <source>
        <dbReference type="ARBA" id="ARBA00022968"/>
    </source>
</evidence>
<dbReference type="EC" id="2.4.1.-" evidence="10"/>
<keyword evidence="6" id="KW-0735">Signal-anchor</keyword>
<keyword evidence="5" id="KW-0812">Transmembrane</keyword>
<keyword evidence="3 10" id="KW-0328">Glycosyltransferase</keyword>
<protein>
    <recommendedName>
        <fullName evidence="10">Hexosyltransferase</fullName>
        <ecNumber evidence="10">2.4.1.-</ecNumber>
    </recommendedName>
</protein>
<evidence type="ECO:0000256" key="8">
    <source>
        <dbReference type="ARBA" id="ARBA00023034"/>
    </source>
</evidence>
<dbReference type="Pfam" id="PF01762">
    <property type="entry name" value="Galactosyl_T"/>
    <property type="match status" value="1"/>
</dbReference>
<evidence type="ECO:0000256" key="7">
    <source>
        <dbReference type="ARBA" id="ARBA00022989"/>
    </source>
</evidence>
<dbReference type="GO" id="GO:0006493">
    <property type="term" value="P:protein O-linked glycosylation"/>
    <property type="evidence" value="ECO:0007669"/>
    <property type="project" value="TreeGrafter"/>
</dbReference>
<name>K1PV59_MAGGI</name>
<dbReference type="PANTHER" id="PTHR11214">
    <property type="entry name" value="BETA-1,3-N-ACETYLGLUCOSAMINYLTRANSFERASE"/>
    <property type="match status" value="1"/>
</dbReference>
<evidence type="ECO:0000313" key="11">
    <source>
        <dbReference type="EMBL" id="EKC25593.1"/>
    </source>
</evidence>
<gene>
    <name evidence="11" type="ORF">CGI_10002337</name>
</gene>